<dbReference type="SUPFAM" id="SSF54762">
    <property type="entry name" value="Signal recognition particle alu RNA binding heterodimer, SRP9/14"/>
    <property type="match status" value="1"/>
</dbReference>
<dbReference type="GO" id="GO:0005786">
    <property type="term" value="C:signal recognition particle, endoplasmic reticulum targeting"/>
    <property type="evidence" value="ECO:0007669"/>
    <property type="project" value="UniProtKB-KW"/>
</dbReference>
<evidence type="ECO:0000256" key="4">
    <source>
        <dbReference type="ARBA" id="ARBA00022490"/>
    </source>
</evidence>
<protein>
    <recommendedName>
        <fullName evidence="3 9">Signal recognition particle 9 kDa protein</fullName>
        <shortName evidence="9">SRP9</shortName>
    </recommendedName>
</protein>
<comment type="function">
    <text evidence="8 9">Component of the signal recognition particle (SRP) complex, a ribonucleoprotein complex that mediates the cotranslational targeting of secretory and membrane proteins to the endoplasmic reticulum (ER). SRP9 together with SRP14 and the Alu portion of the SRP RNA, constitutes the elongation arrest domain of SRP. The complex of SRP9 and SRP14 is required for SRP RNA binding.</text>
</comment>
<comment type="subcellular location">
    <subcellularLocation>
        <location evidence="1 9">Cytoplasm</location>
    </subcellularLocation>
</comment>
<dbReference type="GO" id="GO:0008312">
    <property type="term" value="F:7S RNA binding"/>
    <property type="evidence" value="ECO:0007669"/>
    <property type="project" value="InterPro"/>
</dbReference>
<gene>
    <name evidence="11" type="ORF">OBRU01_13939</name>
</gene>
<organism evidence="11 12">
    <name type="scientific">Operophtera brumata</name>
    <name type="common">Winter moth</name>
    <name type="synonym">Phalaena brumata</name>
    <dbReference type="NCBI Taxonomy" id="104452"/>
    <lineage>
        <taxon>Eukaryota</taxon>
        <taxon>Metazoa</taxon>
        <taxon>Ecdysozoa</taxon>
        <taxon>Arthropoda</taxon>
        <taxon>Hexapoda</taxon>
        <taxon>Insecta</taxon>
        <taxon>Pterygota</taxon>
        <taxon>Neoptera</taxon>
        <taxon>Endopterygota</taxon>
        <taxon>Lepidoptera</taxon>
        <taxon>Glossata</taxon>
        <taxon>Ditrysia</taxon>
        <taxon>Geometroidea</taxon>
        <taxon>Geometridae</taxon>
        <taxon>Larentiinae</taxon>
        <taxon>Operophtera</taxon>
    </lineage>
</organism>
<dbReference type="InterPro" id="IPR039914">
    <property type="entry name" value="SRP9-like"/>
</dbReference>
<dbReference type="Gene3D" id="3.30.720.10">
    <property type="entry name" value="Signal recognition particle alu RNA binding heterodimer, srp9/1"/>
    <property type="match status" value="1"/>
</dbReference>
<dbReference type="GO" id="GO:0045900">
    <property type="term" value="P:negative regulation of translational elongation"/>
    <property type="evidence" value="ECO:0007669"/>
    <property type="project" value="InterPro"/>
</dbReference>
<evidence type="ECO:0000256" key="9">
    <source>
        <dbReference type="PIRNR" id="PIRNR017029"/>
    </source>
</evidence>
<evidence type="ECO:0000256" key="5">
    <source>
        <dbReference type="ARBA" id="ARBA00022884"/>
    </source>
</evidence>
<dbReference type="InterPro" id="IPR009018">
    <property type="entry name" value="Signal_recog_particle_SRP9/14"/>
</dbReference>
<keyword evidence="7 9" id="KW-0687">Ribonucleoprotein</keyword>
<keyword evidence="12" id="KW-1185">Reference proteome</keyword>
<dbReference type="FunFam" id="3.30.720.10:FF:000001">
    <property type="entry name" value="Signal recognition particle 9 kDa protein"/>
    <property type="match status" value="1"/>
</dbReference>
<evidence type="ECO:0000256" key="8">
    <source>
        <dbReference type="ARBA" id="ARBA00045462"/>
    </source>
</evidence>
<dbReference type="GO" id="GO:0006614">
    <property type="term" value="P:SRP-dependent cotranslational protein targeting to membrane"/>
    <property type="evidence" value="ECO:0007669"/>
    <property type="project" value="InterPro"/>
</dbReference>
<dbReference type="STRING" id="104452.A0A0L7L751"/>
<dbReference type="Proteomes" id="UP000037510">
    <property type="component" value="Unassembled WGS sequence"/>
</dbReference>
<dbReference type="PANTHER" id="PTHR12834">
    <property type="entry name" value="SIGNAL RECOGNITION PARTICLE 9 KDA PROTEIN"/>
    <property type="match status" value="1"/>
</dbReference>
<evidence type="ECO:0000259" key="10">
    <source>
        <dbReference type="Pfam" id="PF05486"/>
    </source>
</evidence>
<dbReference type="EMBL" id="JTDY01002490">
    <property type="protein sequence ID" value="KOB71303.1"/>
    <property type="molecule type" value="Genomic_DNA"/>
</dbReference>
<dbReference type="Pfam" id="PF05486">
    <property type="entry name" value="SRP9-21"/>
    <property type="match status" value="1"/>
</dbReference>
<evidence type="ECO:0000256" key="2">
    <source>
        <dbReference type="ARBA" id="ARBA00009193"/>
    </source>
</evidence>
<dbReference type="GO" id="GO:0005829">
    <property type="term" value="C:cytosol"/>
    <property type="evidence" value="ECO:0007669"/>
    <property type="project" value="UniProtKB-ARBA"/>
</dbReference>
<evidence type="ECO:0000313" key="11">
    <source>
        <dbReference type="EMBL" id="KOB71303.1"/>
    </source>
</evidence>
<dbReference type="PIRSF" id="PIRSF017029">
    <property type="entry name" value="Signal_recog_particle_SRP9"/>
    <property type="match status" value="1"/>
</dbReference>
<sequence length="78" mass="9315">MTFIPNWEEFEKSAEMLYLRDPVNTRYSVKYSHNKGVIVAKITDNKKCLQYKTEIQQDVRKIDQFMSNLLRHMASNDN</sequence>
<evidence type="ECO:0000313" key="12">
    <source>
        <dbReference type="Proteomes" id="UP000037510"/>
    </source>
</evidence>
<evidence type="ECO:0000256" key="1">
    <source>
        <dbReference type="ARBA" id="ARBA00004496"/>
    </source>
</evidence>
<reference evidence="11 12" key="1">
    <citation type="journal article" date="2015" name="Genome Biol. Evol.">
        <title>The genome of winter moth (Operophtera brumata) provides a genomic perspective on sexual dimorphism and phenology.</title>
        <authorList>
            <person name="Derks M.F."/>
            <person name="Smit S."/>
            <person name="Salis L."/>
            <person name="Schijlen E."/>
            <person name="Bossers A."/>
            <person name="Mateman C."/>
            <person name="Pijl A.S."/>
            <person name="de Ridder D."/>
            <person name="Groenen M.A."/>
            <person name="Visser M.E."/>
            <person name="Megens H.J."/>
        </authorList>
    </citation>
    <scope>NUCLEOTIDE SEQUENCE [LARGE SCALE GENOMIC DNA]</scope>
    <source>
        <strain evidence="11">WM2013NL</strain>
        <tissue evidence="11">Head and thorax</tissue>
    </source>
</reference>
<evidence type="ECO:0000256" key="3">
    <source>
        <dbReference type="ARBA" id="ARBA00020414"/>
    </source>
</evidence>
<comment type="caution">
    <text evidence="11">The sequence shown here is derived from an EMBL/GenBank/DDBJ whole genome shotgun (WGS) entry which is preliminary data.</text>
</comment>
<keyword evidence="5 9" id="KW-0694">RNA-binding</keyword>
<evidence type="ECO:0000256" key="7">
    <source>
        <dbReference type="ARBA" id="ARBA00023274"/>
    </source>
</evidence>
<dbReference type="PANTHER" id="PTHR12834:SF12">
    <property type="entry name" value="SIGNAL RECOGNITION PARTICLE 9 KDA PROTEIN"/>
    <property type="match status" value="1"/>
</dbReference>
<keyword evidence="6 9" id="KW-0733">Signal recognition particle</keyword>
<dbReference type="InterPro" id="IPR039432">
    <property type="entry name" value="SRP9_dom"/>
</dbReference>
<dbReference type="AlphaFoldDB" id="A0A0L7L751"/>
<comment type="similarity">
    <text evidence="2 9">Belongs to the SRP9 family.</text>
</comment>
<keyword evidence="4 9" id="KW-0963">Cytoplasm</keyword>
<proteinExistence type="inferred from homology"/>
<name>A0A0L7L751_OPEBR</name>
<dbReference type="InterPro" id="IPR008832">
    <property type="entry name" value="SRP9"/>
</dbReference>
<feature type="domain" description="SRP9" evidence="10">
    <location>
        <begin position="5"/>
        <end position="73"/>
    </location>
</feature>
<evidence type="ECO:0000256" key="6">
    <source>
        <dbReference type="ARBA" id="ARBA00023135"/>
    </source>
</evidence>
<accession>A0A0L7L751</accession>